<dbReference type="EMBL" id="JFFI01002653">
    <property type="protein sequence ID" value="KXH27703.1"/>
    <property type="molecule type" value="Genomic_DNA"/>
</dbReference>
<dbReference type="AlphaFoldDB" id="A0A135RVJ1"/>
<sequence length="176" mass="19326">MIPVLSGGSQEGGKAIHLTSGISVGEVTLPWHRHRWTRNPWEEDAVNGPRGQMYTLLGERMRANEWKRPSLARAGDVRRRPGSPILSFCSGSSASLFFIYRNGVSLLLRLVQGGDGTTVIHLVGYWALVGSLEELWLARGRKKSEKASTATFDAGAPMGTIVGRRDGLVIVWDWAN</sequence>
<accession>A0A135RVJ1</accession>
<proteinExistence type="predicted"/>
<comment type="caution">
    <text evidence="1">The sequence shown here is derived from an EMBL/GenBank/DDBJ whole genome shotgun (WGS) entry which is preliminary data.</text>
</comment>
<protein>
    <submittedName>
        <fullName evidence="1">Uncharacterized protein</fullName>
    </submittedName>
</protein>
<evidence type="ECO:0000313" key="2">
    <source>
        <dbReference type="Proteomes" id="UP000070121"/>
    </source>
</evidence>
<evidence type="ECO:0000313" key="1">
    <source>
        <dbReference type="EMBL" id="KXH27703.1"/>
    </source>
</evidence>
<dbReference type="Proteomes" id="UP000070121">
    <property type="component" value="Unassembled WGS sequence"/>
</dbReference>
<keyword evidence="2" id="KW-1185">Reference proteome</keyword>
<name>A0A135RVJ1_9PEZI</name>
<gene>
    <name evidence="1" type="ORF">CSAL01_05878</name>
</gene>
<organism evidence="1 2">
    <name type="scientific">Colletotrichum salicis</name>
    <dbReference type="NCBI Taxonomy" id="1209931"/>
    <lineage>
        <taxon>Eukaryota</taxon>
        <taxon>Fungi</taxon>
        <taxon>Dikarya</taxon>
        <taxon>Ascomycota</taxon>
        <taxon>Pezizomycotina</taxon>
        <taxon>Sordariomycetes</taxon>
        <taxon>Hypocreomycetidae</taxon>
        <taxon>Glomerellales</taxon>
        <taxon>Glomerellaceae</taxon>
        <taxon>Colletotrichum</taxon>
        <taxon>Colletotrichum acutatum species complex</taxon>
    </lineage>
</organism>
<reference evidence="1 2" key="1">
    <citation type="submission" date="2014-02" db="EMBL/GenBank/DDBJ databases">
        <title>The genome sequence of Colletotrichum salicis CBS 607.94.</title>
        <authorList>
            <person name="Baroncelli R."/>
            <person name="Thon M.R."/>
        </authorList>
    </citation>
    <scope>NUCLEOTIDE SEQUENCE [LARGE SCALE GENOMIC DNA]</scope>
    <source>
        <strain evidence="1 2">CBS 607.94</strain>
    </source>
</reference>